<feature type="domain" description="EAL" evidence="2">
    <location>
        <begin position="435"/>
        <end position="689"/>
    </location>
</feature>
<accession>A0ABV6IC10</accession>
<feature type="transmembrane region" description="Helical" evidence="1">
    <location>
        <begin position="99"/>
        <end position="117"/>
    </location>
</feature>
<dbReference type="InterPro" id="IPR029787">
    <property type="entry name" value="Nucleotide_cyclase"/>
</dbReference>
<feature type="transmembrane region" description="Helical" evidence="1">
    <location>
        <begin position="6"/>
        <end position="25"/>
    </location>
</feature>
<keyword evidence="1" id="KW-0472">Membrane</keyword>
<gene>
    <name evidence="4" type="ORF">ACFFJH_05925</name>
</gene>
<reference evidence="4 5" key="1">
    <citation type="submission" date="2024-09" db="EMBL/GenBank/DDBJ databases">
        <authorList>
            <person name="Sun Q."/>
            <person name="Mori K."/>
        </authorList>
    </citation>
    <scope>NUCLEOTIDE SEQUENCE [LARGE SCALE GENOMIC DNA]</scope>
    <source>
        <strain evidence="4 5">CCM 8677</strain>
    </source>
</reference>
<dbReference type="SUPFAM" id="SSF55073">
    <property type="entry name" value="Nucleotide cyclase"/>
    <property type="match status" value="1"/>
</dbReference>
<dbReference type="InterPro" id="IPR050706">
    <property type="entry name" value="Cyclic-di-GMP_PDE-like"/>
</dbReference>
<keyword evidence="5" id="KW-1185">Reference proteome</keyword>
<dbReference type="PANTHER" id="PTHR33121">
    <property type="entry name" value="CYCLIC DI-GMP PHOSPHODIESTERASE PDEF"/>
    <property type="match status" value="1"/>
</dbReference>
<protein>
    <submittedName>
        <fullName evidence="4">Bifunctional diguanylate cyclase/phosphodiesterase</fullName>
    </submittedName>
</protein>
<organism evidence="4 5">
    <name type="scientific">Undibacterium danionis</name>
    <dbReference type="NCBI Taxonomy" id="1812100"/>
    <lineage>
        <taxon>Bacteria</taxon>
        <taxon>Pseudomonadati</taxon>
        <taxon>Pseudomonadota</taxon>
        <taxon>Betaproteobacteria</taxon>
        <taxon>Burkholderiales</taxon>
        <taxon>Oxalobacteraceae</taxon>
        <taxon>Undibacterium</taxon>
    </lineage>
</organism>
<feature type="transmembrane region" description="Helical" evidence="1">
    <location>
        <begin position="182"/>
        <end position="201"/>
    </location>
</feature>
<dbReference type="SUPFAM" id="SSF141868">
    <property type="entry name" value="EAL domain-like"/>
    <property type="match status" value="1"/>
</dbReference>
<evidence type="ECO:0000313" key="4">
    <source>
        <dbReference type="EMBL" id="MFC0349336.1"/>
    </source>
</evidence>
<dbReference type="PROSITE" id="PS50887">
    <property type="entry name" value="GGDEF"/>
    <property type="match status" value="1"/>
</dbReference>
<feature type="transmembrane region" description="Helical" evidence="1">
    <location>
        <begin position="71"/>
        <end position="92"/>
    </location>
</feature>
<dbReference type="Pfam" id="PF00990">
    <property type="entry name" value="GGDEF"/>
    <property type="match status" value="1"/>
</dbReference>
<evidence type="ECO:0000259" key="2">
    <source>
        <dbReference type="PROSITE" id="PS50883"/>
    </source>
</evidence>
<dbReference type="Proteomes" id="UP001589844">
    <property type="component" value="Unassembled WGS sequence"/>
</dbReference>
<dbReference type="PANTHER" id="PTHR33121:SF70">
    <property type="entry name" value="SIGNALING PROTEIN YKOW"/>
    <property type="match status" value="1"/>
</dbReference>
<dbReference type="SMART" id="SM00267">
    <property type="entry name" value="GGDEF"/>
    <property type="match status" value="1"/>
</dbReference>
<sequence length="725" mass="80086">MNAPVATLYFISVGVFALGSFQAAVTARSSAYTRACWTFSALCLLFALFQLACGIQYSATSFQAALFAHKWVNFFSVLIIPLIWYLVAALELKSSSFRVSYIVGGVAGMIMLANYLSPFGYRFVQLHPEVATVMPWGEQMWIFSGEPTLAFRILRLIALGLIIHTMIFSFRIIRLGEKLTSRLIWASLSLLLLSGIFAGLSDTGVLKAPYLGGFSFLFLAVSFSALVGKDVSNRRIEELEIYSELQHEIESRKIANQRIEHVLNNDVLTGLPNRAGALFSLRDLLELNRVNESKLGVFIFDVDQLSIVNGTRGYKVGDQLLIEVSQRIRQSVRDSDLVARLGSGRFVVGATGLKTERCVTIVYEKVTGALASPFFIEDNLLSITSNTGVAVFPDNVGAEDDILAAAELALHDAKSHGTGKLRFFHPSLKENIRQRIDFERALKEALEKDQFFLCYQPQISASSGQTVSLEALIRWQHPVYGLVMPDRFIQLAETMGIIAHIGAWVIDKSCEQLARWRAMGYHELRVAINLSAQQLLVSELEETVSAALQRYQLSGSDIELEITESVLMQDPERSIERLGALRKLDVRLSIDDFGTGYSSLAYLRVLPVQAFKLDRGFVWDMDKGGKAWEICATAISLAQNLGLEVVAEGVETEEQSEQLKKLGCHLLQGYLFAKPLTVEAADIFLAASLLGNQKAEATPTPAILHAKTNSNLAGLALQSEPIPPQ</sequence>
<dbReference type="Pfam" id="PF00563">
    <property type="entry name" value="EAL"/>
    <property type="match status" value="1"/>
</dbReference>
<keyword evidence="1" id="KW-0812">Transmembrane</keyword>
<dbReference type="SMART" id="SM00052">
    <property type="entry name" value="EAL"/>
    <property type="match status" value="1"/>
</dbReference>
<dbReference type="PROSITE" id="PS50883">
    <property type="entry name" value="EAL"/>
    <property type="match status" value="1"/>
</dbReference>
<feature type="transmembrane region" description="Helical" evidence="1">
    <location>
        <begin position="149"/>
        <end position="170"/>
    </location>
</feature>
<comment type="caution">
    <text evidence="4">The sequence shown here is derived from an EMBL/GenBank/DDBJ whole genome shotgun (WGS) entry which is preliminary data.</text>
</comment>
<dbReference type="Gene3D" id="3.30.70.270">
    <property type="match status" value="1"/>
</dbReference>
<feature type="transmembrane region" description="Helical" evidence="1">
    <location>
        <begin position="37"/>
        <end position="59"/>
    </location>
</feature>
<dbReference type="InterPro" id="IPR000160">
    <property type="entry name" value="GGDEF_dom"/>
</dbReference>
<evidence type="ECO:0000256" key="1">
    <source>
        <dbReference type="SAM" id="Phobius"/>
    </source>
</evidence>
<feature type="domain" description="GGDEF" evidence="3">
    <location>
        <begin position="293"/>
        <end position="426"/>
    </location>
</feature>
<dbReference type="RefSeq" id="WP_390210881.1">
    <property type="nucleotide sequence ID" value="NZ_JBHLXJ010000007.1"/>
</dbReference>
<dbReference type="CDD" id="cd01948">
    <property type="entry name" value="EAL"/>
    <property type="match status" value="1"/>
</dbReference>
<keyword evidence="1" id="KW-1133">Transmembrane helix</keyword>
<dbReference type="InterPro" id="IPR001633">
    <property type="entry name" value="EAL_dom"/>
</dbReference>
<dbReference type="InterPro" id="IPR043128">
    <property type="entry name" value="Rev_trsase/Diguanyl_cyclase"/>
</dbReference>
<dbReference type="Gene3D" id="3.20.20.450">
    <property type="entry name" value="EAL domain"/>
    <property type="match status" value="1"/>
</dbReference>
<evidence type="ECO:0000259" key="3">
    <source>
        <dbReference type="PROSITE" id="PS50887"/>
    </source>
</evidence>
<dbReference type="EMBL" id="JBHLXJ010000007">
    <property type="protein sequence ID" value="MFC0349336.1"/>
    <property type="molecule type" value="Genomic_DNA"/>
</dbReference>
<dbReference type="NCBIfam" id="TIGR00254">
    <property type="entry name" value="GGDEF"/>
    <property type="match status" value="1"/>
</dbReference>
<proteinExistence type="predicted"/>
<dbReference type="CDD" id="cd01949">
    <property type="entry name" value="GGDEF"/>
    <property type="match status" value="1"/>
</dbReference>
<name>A0ABV6IC10_9BURK</name>
<dbReference type="InterPro" id="IPR035919">
    <property type="entry name" value="EAL_sf"/>
</dbReference>
<evidence type="ECO:0000313" key="5">
    <source>
        <dbReference type="Proteomes" id="UP001589844"/>
    </source>
</evidence>